<name>A0A1V1I0P7_9FIRM</name>
<evidence type="ECO:0000256" key="3">
    <source>
        <dbReference type="ARBA" id="ARBA00022448"/>
    </source>
</evidence>
<proteinExistence type="inferred from homology"/>
<evidence type="ECO:0000256" key="4">
    <source>
        <dbReference type="ARBA" id="ARBA00022630"/>
    </source>
</evidence>
<keyword evidence="6 7" id="KW-0249">Electron transport</keyword>
<dbReference type="PANTHER" id="PTHR32145:SF11">
    <property type="entry name" value="DIFLAVIN FLAVOPROTEIN A 2-RELATED"/>
    <property type="match status" value="1"/>
</dbReference>
<dbReference type="GO" id="GO:0016651">
    <property type="term" value="F:oxidoreductase activity, acting on NAD(P)H"/>
    <property type="evidence" value="ECO:0007669"/>
    <property type="project" value="UniProtKB-ARBA"/>
</dbReference>
<keyword evidence="5 7" id="KW-0288">FMN</keyword>
<dbReference type="Gene3D" id="3.40.50.360">
    <property type="match status" value="1"/>
</dbReference>
<dbReference type="PROSITE" id="PS50902">
    <property type="entry name" value="FLAVODOXIN_LIKE"/>
    <property type="match status" value="1"/>
</dbReference>
<dbReference type="RefSeq" id="WP_180703480.1">
    <property type="nucleotide sequence ID" value="NZ_LN555523.1"/>
</dbReference>
<keyword evidence="10" id="KW-1185">Reference proteome</keyword>
<reference evidence="9 10" key="1">
    <citation type="submission" date="2014-04" db="EMBL/GenBank/DDBJ databases">
        <authorList>
            <person name="Hornung B.V."/>
        </authorList>
    </citation>
    <scope>NUCLEOTIDE SEQUENCE [LARGE SCALE GENOMIC DNA]</scope>
    <source>
        <strain evidence="9 10">CRIB</strain>
    </source>
</reference>
<keyword evidence="4 7" id="KW-0285">Flavoprotein</keyword>
<dbReference type="InterPro" id="IPR051285">
    <property type="entry name" value="NADH_oxidoreductase_modular"/>
</dbReference>
<dbReference type="NCBIfam" id="TIGR01753">
    <property type="entry name" value="flav_short"/>
    <property type="match status" value="1"/>
</dbReference>
<dbReference type="PROSITE" id="PS00201">
    <property type="entry name" value="FLAVODOXIN"/>
    <property type="match status" value="1"/>
</dbReference>
<dbReference type="GO" id="GO:0009055">
    <property type="term" value="F:electron transfer activity"/>
    <property type="evidence" value="ECO:0007669"/>
    <property type="project" value="UniProtKB-UniRule"/>
</dbReference>
<evidence type="ECO:0000256" key="1">
    <source>
        <dbReference type="ARBA" id="ARBA00001917"/>
    </source>
</evidence>
<dbReference type="SUPFAM" id="SSF52218">
    <property type="entry name" value="Flavoproteins"/>
    <property type="match status" value="1"/>
</dbReference>
<dbReference type="InterPro" id="IPR029039">
    <property type="entry name" value="Flavoprotein-like_sf"/>
</dbReference>
<gene>
    <name evidence="9" type="ORF">CRIB_1045</name>
</gene>
<dbReference type="PANTHER" id="PTHR32145">
    <property type="entry name" value="DIFLAVIN FLAVOPROTEIN A 2-RELATED"/>
    <property type="match status" value="1"/>
</dbReference>
<dbReference type="InterPro" id="IPR001226">
    <property type="entry name" value="Flavodoxin_CS"/>
</dbReference>
<evidence type="ECO:0000256" key="6">
    <source>
        <dbReference type="ARBA" id="ARBA00022982"/>
    </source>
</evidence>
<dbReference type="EMBL" id="LN555523">
    <property type="protein sequence ID" value="CED93796.1"/>
    <property type="molecule type" value="Genomic_DNA"/>
</dbReference>
<dbReference type="InterPro" id="IPR008254">
    <property type="entry name" value="Flavodoxin/NO_synth"/>
</dbReference>
<accession>A0A1V1I0P7</accession>
<evidence type="ECO:0000256" key="2">
    <source>
        <dbReference type="ARBA" id="ARBA00005267"/>
    </source>
</evidence>
<sequence length="144" mass="16049">MKIVYWSGSGNTEKMANLIAQGIKENGVEAQVIDVSHANSDIFNDEDIIILGCPAMGAEMLEECEFEPFIESISSKVSGKKAVLFGSYDWGDGEWMRDWMSRMEEYGCDVMFDGLIIHEALEDDCTECLELGKKIAGMLVKSFN</sequence>
<dbReference type="InterPro" id="IPR010087">
    <property type="entry name" value="Flav_short"/>
</dbReference>
<dbReference type="GeneID" id="82205224"/>
<organism evidence="9 10">
    <name type="scientific">Romboutsia ilealis</name>
    <dbReference type="NCBI Taxonomy" id="1115758"/>
    <lineage>
        <taxon>Bacteria</taxon>
        <taxon>Bacillati</taxon>
        <taxon>Bacillota</taxon>
        <taxon>Clostridia</taxon>
        <taxon>Peptostreptococcales</taxon>
        <taxon>Peptostreptococcaceae</taxon>
        <taxon>Romboutsia</taxon>
    </lineage>
</organism>
<evidence type="ECO:0000313" key="9">
    <source>
        <dbReference type="EMBL" id="CED93796.1"/>
    </source>
</evidence>
<dbReference type="AlphaFoldDB" id="A0A1V1I0P7"/>
<protein>
    <recommendedName>
        <fullName evidence="7">Flavodoxin</fullName>
    </recommendedName>
</protein>
<dbReference type="GO" id="GO:0010181">
    <property type="term" value="F:FMN binding"/>
    <property type="evidence" value="ECO:0007669"/>
    <property type="project" value="UniProtKB-UniRule"/>
</dbReference>
<comment type="similarity">
    <text evidence="2 7">Belongs to the flavodoxin family.</text>
</comment>
<evidence type="ECO:0000313" key="10">
    <source>
        <dbReference type="Proteomes" id="UP000245622"/>
    </source>
</evidence>
<dbReference type="Pfam" id="PF00258">
    <property type="entry name" value="Flavodoxin_1"/>
    <property type="match status" value="1"/>
</dbReference>
<feature type="domain" description="Flavodoxin-like" evidence="8">
    <location>
        <begin position="1"/>
        <end position="136"/>
    </location>
</feature>
<dbReference type="KEGG" id="ril:CRIB_1045"/>
<dbReference type="Proteomes" id="UP000245622">
    <property type="component" value="Chromosome 1"/>
</dbReference>
<keyword evidence="3 7" id="KW-0813">Transport</keyword>
<comment type="function">
    <text evidence="7">Low-potential electron donor to a number of redox enzymes.</text>
</comment>
<comment type="cofactor">
    <cofactor evidence="1 7">
        <name>FMN</name>
        <dbReference type="ChEBI" id="CHEBI:58210"/>
    </cofactor>
</comment>
<evidence type="ECO:0000259" key="8">
    <source>
        <dbReference type="PROSITE" id="PS50902"/>
    </source>
</evidence>
<evidence type="ECO:0000256" key="7">
    <source>
        <dbReference type="RuleBase" id="RU367037"/>
    </source>
</evidence>
<evidence type="ECO:0000256" key="5">
    <source>
        <dbReference type="ARBA" id="ARBA00022643"/>
    </source>
</evidence>